<evidence type="ECO:0000256" key="3">
    <source>
        <dbReference type="ARBA" id="ARBA00023015"/>
    </source>
</evidence>
<dbReference type="AlphaFoldDB" id="A0A316IC64"/>
<proteinExistence type="predicted"/>
<evidence type="ECO:0000256" key="2">
    <source>
        <dbReference type="ARBA" id="ARBA00022777"/>
    </source>
</evidence>
<feature type="domain" description="ANTAR" evidence="5">
    <location>
        <begin position="355"/>
        <end position="416"/>
    </location>
</feature>
<dbReference type="PROSITE" id="PS50921">
    <property type="entry name" value="ANTAR"/>
    <property type="match status" value="1"/>
</dbReference>
<gene>
    <name evidence="6" type="ORF">C8D88_107117</name>
</gene>
<organism evidence="6 7">
    <name type="scientific">Lentzea atacamensis</name>
    <dbReference type="NCBI Taxonomy" id="531938"/>
    <lineage>
        <taxon>Bacteria</taxon>
        <taxon>Bacillati</taxon>
        <taxon>Actinomycetota</taxon>
        <taxon>Actinomycetes</taxon>
        <taxon>Pseudonocardiales</taxon>
        <taxon>Pseudonocardiaceae</taxon>
        <taxon>Lentzea</taxon>
    </lineage>
</organism>
<sequence>MGTGQRYRVPDVVADEYENQRTAVRHACIACGIRTNAVGTAIYLWTGGGAVRTFETTGFCGEEIAELQTVFGEGPASAATRQNWPVLVPDLADSASAARWPHFAPAAVAAGVAATFAFPLTLGALSLGVLEIHRDADGALTPDEIADVVQLADAVMTLLLDRSARVVGWSDVVEHGVLFTNSDKEVVAQVSDQRVAQTFVELADTLVERFDSTEFLHVLAERCVELLVVDAAGILLADEGGSLKLMASSSDLLRPLEHFLLQSEEAPSTECFNSGRSVRCHDLRAEPQRWPRFSVAAVQLGFTAVDVVPMRLRDEVIGTLNLFRTTPGALPPATAALAQSFANVATLSLLQVRAIRHNELLAEQLQSALTSRTAIEQAKGVLTERLQIDVADAFSLMRNYARNTNQLLSDVAGQVNARSPEIAGLTRINQPRSRW</sequence>
<accession>A0A316IC64</accession>
<evidence type="ECO:0000313" key="6">
    <source>
        <dbReference type="EMBL" id="PWK84910.1"/>
    </source>
</evidence>
<keyword evidence="1" id="KW-0808">Transferase</keyword>
<name>A0A316IC64_9PSEU</name>
<dbReference type="InterPro" id="IPR011006">
    <property type="entry name" value="CheY-like_superfamily"/>
</dbReference>
<reference evidence="6 7" key="1">
    <citation type="submission" date="2018-05" db="EMBL/GenBank/DDBJ databases">
        <title>Genomic Encyclopedia of Type Strains, Phase IV (KMG-IV): sequencing the most valuable type-strain genomes for metagenomic binning, comparative biology and taxonomic classification.</title>
        <authorList>
            <person name="Goeker M."/>
        </authorList>
    </citation>
    <scope>NUCLEOTIDE SEQUENCE [LARGE SCALE GENOMIC DNA]</scope>
    <source>
        <strain evidence="6 7">DSM 45480</strain>
    </source>
</reference>
<evidence type="ECO:0000259" key="5">
    <source>
        <dbReference type="PROSITE" id="PS50921"/>
    </source>
</evidence>
<dbReference type="Pfam" id="PF13185">
    <property type="entry name" value="GAF_2"/>
    <property type="match status" value="1"/>
</dbReference>
<dbReference type="InterPro" id="IPR003018">
    <property type="entry name" value="GAF"/>
</dbReference>
<evidence type="ECO:0000256" key="4">
    <source>
        <dbReference type="ARBA" id="ARBA00023163"/>
    </source>
</evidence>
<dbReference type="SMART" id="SM00065">
    <property type="entry name" value="GAF"/>
    <property type="match status" value="2"/>
</dbReference>
<evidence type="ECO:0000256" key="1">
    <source>
        <dbReference type="ARBA" id="ARBA00022679"/>
    </source>
</evidence>
<dbReference type="RefSeq" id="WP_233439791.1">
    <property type="nucleotide sequence ID" value="NZ_QGHB01000007.1"/>
</dbReference>
<dbReference type="SUPFAM" id="SSF55781">
    <property type="entry name" value="GAF domain-like"/>
    <property type="match status" value="2"/>
</dbReference>
<keyword evidence="2" id="KW-0418">Kinase</keyword>
<dbReference type="GO" id="GO:0003723">
    <property type="term" value="F:RNA binding"/>
    <property type="evidence" value="ECO:0007669"/>
    <property type="project" value="InterPro"/>
</dbReference>
<keyword evidence="3" id="KW-0805">Transcription regulation</keyword>
<dbReference type="SUPFAM" id="SSF52172">
    <property type="entry name" value="CheY-like"/>
    <property type="match status" value="1"/>
</dbReference>
<dbReference type="SMART" id="SM01012">
    <property type="entry name" value="ANTAR"/>
    <property type="match status" value="1"/>
</dbReference>
<dbReference type="EMBL" id="QGHB01000007">
    <property type="protein sequence ID" value="PWK84910.1"/>
    <property type="molecule type" value="Genomic_DNA"/>
</dbReference>
<dbReference type="InterPro" id="IPR036388">
    <property type="entry name" value="WH-like_DNA-bd_sf"/>
</dbReference>
<dbReference type="Proteomes" id="UP000246005">
    <property type="component" value="Unassembled WGS sequence"/>
</dbReference>
<dbReference type="Pfam" id="PF03861">
    <property type="entry name" value="ANTAR"/>
    <property type="match status" value="1"/>
</dbReference>
<dbReference type="GO" id="GO:0016301">
    <property type="term" value="F:kinase activity"/>
    <property type="evidence" value="ECO:0007669"/>
    <property type="project" value="UniProtKB-KW"/>
</dbReference>
<dbReference type="InterPro" id="IPR005561">
    <property type="entry name" value="ANTAR"/>
</dbReference>
<dbReference type="InterPro" id="IPR029016">
    <property type="entry name" value="GAF-like_dom_sf"/>
</dbReference>
<comment type="caution">
    <text evidence="6">The sequence shown here is derived from an EMBL/GenBank/DDBJ whole genome shotgun (WGS) entry which is preliminary data.</text>
</comment>
<dbReference type="Gene3D" id="3.30.450.40">
    <property type="match status" value="2"/>
</dbReference>
<keyword evidence="4" id="KW-0804">Transcription</keyword>
<dbReference type="Gene3D" id="1.10.10.10">
    <property type="entry name" value="Winged helix-like DNA-binding domain superfamily/Winged helix DNA-binding domain"/>
    <property type="match status" value="1"/>
</dbReference>
<evidence type="ECO:0000313" key="7">
    <source>
        <dbReference type="Proteomes" id="UP000246005"/>
    </source>
</evidence>
<protein>
    <submittedName>
        <fullName evidence="6">GAF domain-containing protein</fullName>
    </submittedName>
</protein>